<dbReference type="EMBL" id="FMZR01000001">
    <property type="protein sequence ID" value="SDC21049.1"/>
    <property type="molecule type" value="Genomic_DNA"/>
</dbReference>
<proteinExistence type="predicted"/>
<name>A0A1G6JQP0_9BACI</name>
<organism evidence="1 2">
    <name type="scientific">Bacillus wiedmannii</name>
    <dbReference type="NCBI Taxonomy" id="1890302"/>
    <lineage>
        <taxon>Bacteria</taxon>
        <taxon>Bacillati</taxon>
        <taxon>Bacillota</taxon>
        <taxon>Bacilli</taxon>
        <taxon>Bacillales</taxon>
        <taxon>Bacillaceae</taxon>
        <taxon>Bacillus</taxon>
        <taxon>Bacillus cereus group</taxon>
    </lineage>
</organism>
<evidence type="ECO:0000313" key="2">
    <source>
        <dbReference type="Proteomes" id="UP000183507"/>
    </source>
</evidence>
<dbReference type="AlphaFoldDB" id="A0A1G6JQP0"/>
<protein>
    <recommendedName>
        <fullName evidence="3">Holin</fullName>
    </recommendedName>
</protein>
<reference evidence="2" key="1">
    <citation type="submission" date="2016-10" db="EMBL/GenBank/DDBJ databases">
        <authorList>
            <person name="Varghese N."/>
        </authorList>
    </citation>
    <scope>NUCLEOTIDE SEQUENCE [LARGE SCALE GENOMIC DNA]</scope>
    <source>
        <strain evidence="2">KPR-7A</strain>
    </source>
</reference>
<dbReference type="Proteomes" id="UP000183507">
    <property type="component" value="Unassembled WGS sequence"/>
</dbReference>
<sequence>MSKENIKKRFRNWKTWVAVFSLLGFLFTKFGVPEAKSFLDELAPYLLTLGIALGIWSDHETGSEYTNKKGDVE</sequence>
<evidence type="ECO:0008006" key="3">
    <source>
        <dbReference type="Google" id="ProtNLM"/>
    </source>
</evidence>
<accession>A0A1G6JQP0</accession>
<gene>
    <name evidence="1" type="ORF">SAMN04487767_101484</name>
</gene>
<dbReference type="RefSeq" id="WP_074650526.1">
    <property type="nucleotide sequence ID" value="NZ_FMZR01000001.1"/>
</dbReference>
<evidence type="ECO:0000313" key="1">
    <source>
        <dbReference type="EMBL" id="SDC21049.1"/>
    </source>
</evidence>